<dbReference type="RefSeq" id="WP_060533228.1">
    <property type="nucleotide sequence ID" value="NZ_CP013023.1"/>
</dbReference>
<dbReference type="STRING" id="1616788.AR543_07585"/>
<sequence length="80" mass="9039">MSSQALLHSQIIQKAWEDPNFMELLKSDPKKALYDVMGITLPENVQLKTIQETAEEIYLVIPPKPSEMVASARINVKAAW</sequence>
<reference evidence="1 2" key="2">
    <citation type="journal article" date="2016" name="Int. J. Syst. Evol. Microbiol.">
        <title>Paenibacillus bovis sp. nov., isolated from raw yak (Bos grunniens) milk.</title>
        <authorList>
            <person name="Gao C."/>
            <person name="Han J."/>
            <person name="Liu Z."/>
            <person name="Xu X."/>
            <person name="Hang F."/>
            <person name="Wu Z."/>
        </authorList>
    </citation>
    <scope>NUCLEOTIDE SEQUENCE [LARGE SCALE GENOMIC DNA]</scope>
    <source>
        <strain evidence="1 2">BD3526</strain>
    </source>
</reference>
<dbReference type="EMBL" id="CP013023">
    <property type="protein sequence ID" value="ANF95879.1"/>
    <property type="molecule type" value="Genomic_DNA"/>
</dbReference>
<dbReference type="OrthoDB" id="1371078at2"/>
<dbReference type="SUPFAM" id="SSF56209">
    <property type="entry name" value="Nitrile hydratase alpha chain"/>
    <property type="match status" value="1"/>
</dbReference>
<evidence type="ECO:0000313" key="1">
    <source>
        <dbReference type="EMBL" id="ANF95879.1"/>
    </source>
</evidence>
<dbReference type="GO" id="GO:0003824">
    <property type="term" value="F:catalytic activity"/>
    <property type="evidence" value="ECO:0007669"/>
    <property type="project" value="InterPro"/>
</dbReference>
<name>A0A172ZED2_9BACL</name>
<dbReference type="KEGG" id="pbv:AR543_07585"/>
<protein>
    <submittedName>
        <fullName evidence="1">NHLP leader peptide family natural product</fullName>
    </submittedName>
</protein>
<dbReference type="InterPro" id="IPR022513">
    <property type="entry name" value="TOMM_pelo"/>
</dbReference>
<gene>
    <name evidence="1" type="ORF">AR543_07585</name>
</gene>
<dbReference type="NCBIfam" id="TIGR03793">
    <property type="entry name" value="leader_NHLP"/>
    <property type="match status" value="1"/>
</dbReference>
<dbReference type="GO" id="GO:0046914">
    <property type="term" value="F:transition metal ion binding"/>
    <property type="evidence" value="ECO:0007669"/>
    <property type="project" value="InterPro"/>
</dbReference>
<dbReference type="Gene3D" id="3.90.330.10">
    <property type="entry name" value="Nitrile hydratase alpha /Thiocyanate hydrolase gamma"/>
    <property type="match status" value="1"/>
</dbReference>
<accession>A0A172ZED2</accession>
<reference evidence="2" key="1">
    <citation type="submission" date="2015-10" db="EMBL/GenBank/DDBJ databases">
        <title>Genome of Paenibacillus bovis sp. nov.</title>
        <authorList>
            <person name="Wu Z."/>
            <person name="Gao C."/>
            <person name="Liu Z."/>
            <person name="Zheng H."/>
        </authorList>
    </citation>
    <scope>NUCLEOTIDE SEQUENCE [LARGE SCALE GENOMIC DNA]</scope>
    <source>
        <strain evidence="2">BD3526</strain>
    </source>
</reference>
<keyword evidence="2" id="KW-1185">Reference proteome</keyword>
<dbReference type="Proteomes" id="UP000078148">
    <property type="component" value="Chromosome"/>
</dbReference>
<dbReference type="InterPro" id="IPR036648">
    <property type="entry name" value="CN_Hdrase_a/SCN_Hdrase_g_sf"/>
</dbReference>
<organism evidence="1 2">
    <name type="scientific">Paenibacillus bovis</name>
    <dbReference type="NCBI Taxonomy" id="1616788"/>
    <lineage>
        <taxon>Bacteria</taxon>
        <taxon>Bacillati</taxon>
        <taxon>Bacillota</taxon>
        <taxon>Bacilli</taxon>
        <taxon>Bacillales</taxon>
        <taxon>Paenibacillaceae</taxon>
        <taxon>Paenibacillus</taxon>
    </lineage>
</organism>
<proteinExistence type="predicted"/>
<dbReference type="AlphaFoldDB" id="A0A172ZED2"/>
<evidence type="ECO:0000313" key="2">
    <source>
        <dbReference type="Proteomes" id="UP000078148"/>
    </source>
</evidence>